<dbReference type="PROSITE" id="PS50950">
    <property type="entry name" value="ZF_THAP"/>
    <property type="match status" value="1"/>
</dbReference>
<feature type="compositionally biased region" description="Basic and acidic residues" evidence="7">
    <location>
        <begin position="110"/>
        <end position="132"/>
    </location>
</feature>
<feature type="region of interest" description="Disordered" evidence="7">
    <location>
        <begin position="346"/>
        <end position="398"/>
    </location>
</feature>
<dbReference type="GO" id="GO:0003677">
    <property type="term" value="F:DNA binding"/>
    <property type="evidence" value="ECO:0007669"/>
    <property type="project" value="UniProtKB-UniRule"/>
</dbReference>
<dbReference type="PANTHER" id="PTHR47502">
    <property type="entry name" value="THAP DOMAIN-CONTAINING PROTEIN 7"/>
    <property type="match status" value="1"/>
</dbReference>
<dbReference type="GO" id="GO:0008270">
    <property type="term" value="F:zinc ion binding"/>
    <property type="evidence" value="ECO:0007669"/>
    <property type="project" value="UniProtKB-KW"/>
</dbReference>
<feature type="compositionally biased region" description="Basic and acidic residues" evidence="7">
    <location>
        <begin position="379"/>
        <end position="389"/>
    </location>
</feature>
<evidence type="ECO:0000256" key="4">
    <source>
        <dbReference type="ARBA" id="ARBA00023125"/>
    </source>
</evidence>
<reference evidence="9 10" key="1">
    <citation type="submission" date="2019-06" db="EMBL/GenBank/DDBJ databases">
        <title>A chromosome-scale genome assembly of the striped catfish, Pangasianodon hypophthalmus.</title>
        <authorList>
            <person name="Wen M."/>
            <person name="Zahm M."/>
            <person name="Roques C."/>
            <person name="Cabau C."/>
            <person name="Klopp C."/>
            <person name="Donnadieu C."/>
            <person name="Jouanno E."/>
            <person name="Avarre J.-C."/>
            <person name="Campet M."/>
            <person name="Ha T.T.T."/>
            <person name="Dugue R."/>
            <person name="Lampietro C."/>
            <person name="Louis A."/>
            <person name="Herpin A."/>
            <person name="Echchiki A."/>
            <person name="Berthelot C."/>
            <person name="Parey E."/>
            <person name="Roest-Crollius H."/>
            <person name="Braasch I."/>
            <person name="Postlethwait J."/>
            <person name="Bobe J."/>
            <person name="Montfort J."/>
            <person name="Bouchez O."/>
            <person name="Begum T."/>
            <person name="Schartl M."/>
            <person name="Guiguen Y."/>
        </authorList>
    </citation>
    <scope>NUCLEOTIDE SEQUENCE [LARGE SCALE GENOMIC DNA]</scope>
    <source>
        <strain evidence="9 10">Indonesia</strain>
        <tissue evidence="9">Blood</tissue>
    </source>
</reference>
<evidence type="ECO:0000256" key="2">
    <source>
        <dbReference type="ARBA" id="ARBA00022771"/>
    </source>
</evidence>
<keyword evidence="2 5" id="KW-0863">Zinc-finger</keyword>
<feature type="region of interest" description="Disordered" evidence="7">
    <location>
        <begin position="259"/>
        <end position="316"/>
    </location>
</feature>
<comment type="caution">
    <text evidence="9">The sequence shown here is derived from an EMBL/GenBank/DDBJ whole genome shotgun (WGS) entry which is preliminary data.</text>
</comment>
<proteinExistence type="predicted"/>
<name>A0A5N5JK53_PANHP</name>
<evidence type="ECO:0000313" key="9">
    <source>
        <dbReference type="EMBL" id="KAB5517715.1"/>
    </source>
</evidence>
<keyword evidence="1" id="KW-0479">Metal-binding</keyword>
<evidence type="ECO:0000256" key="1">
    <source>
        <dbReference type="ARBA" id="ARBA00022723"/>
    </source>
</evidence>
<dbReference type="Pfam" id="PF05485">
    <property type="entry name" value="THAP"/>
    <property type="match status" value="1"/>
</dbReference>
<keyword evidence="3" id="KW-0862">Zinc</keyword>
<keyword evidence="4 5" id="KW-0238">DNA-binding</keyword>
<feature type="compositionally biased region" description="Acidic residues" evidence="7">
    <location>
        <begin position="298"/>
        <end position="315"/>
    </location>
</feature>
<feature type="domain" description="THAP-type" evidence="8">
    <location>
        <begin position="1"/>
        <end position="93"/>
    </location>
</feature>
<dbReference type="PANTHER" id="PTHR47502:SF1">
    <property type="entry name" value="THAP DOMAIN-CONTAINING PROTEIN 7"/>
    <property type="match status" value="1"/>
</dbReference>
<evidence type="ECO:0000256" key="3">
    <source>
        <dbReference type="ARBA" id="ARBA00022833"/>
    </source>
</evidence>
<feature type="region of interest" description="Disordered" evidence="7">
    <location>
        <begin position="93"/>
        <end position="132"/>
    </location>
</feature>
<feature type="coiled-coil region" evidence="6">
    <location>
        <begin position="218"/>
        <end position="255"/>
    </location>
</feature>
<evidence type="ECO:0000259" key="8">
    <source>
        <dbReference type="PROSITE" id="PS50950"/>
    </source>
</evidence>
<dbReference type="InterPro" id="IPR026519">
    <property type="entry name" value="THAP7"/>
</dbReference>
<protein>
    <recommendedName>
        <fullName evidence="8">THAP-type domain-containing protein</fullName>
    </recommendedName>
</protein>
<dbReference type="GO" id="GO:0006355">
    <property type="term" value="P:regulation of DNA-templated transcription"/>
    <property type="evidence" value="ECO:0007669"/>
    <property type="project" value="TreeGrafter"/>
</dbReference>
<keyword evidence="10" id="KW-1185">Reference proteome</keyword>
<evidence type="ECO:0000256" key="7">
    <source>
        <dbReference type="SAM" id="MobiDB-lite"/>
    </source>
</evidence>
<organism evidence="9 10">
    <name type="scientific">Pangasianodon hypophthalmus</name>
    <name type="common">Striped catfish</name>
    <name type="synonym">Helicophagus hypophthalmus</name>
    <dbReference type="NCBI Taxonomy" id="310915"/>
    <lineage>
        <taxon>Eukaryota</taxon>
        <taxon>Metazoa</taxon>
        <taxon>Chordata</taxon>
        <taxon>Craniata</taxon>
        <taxon>Vertebrata</taxon>
        <taxon>Euteleostomi</taxon>
        <taxon>Actinopterygii</taxon>
        <taxon>Neopterygii</taxon>
        <taxon>Teleostei</taxon>
        <taxon>Ostariophysi</taxon>
        <taxon>Siluriformes</taxon>
        <taxon>Pangasiidae</taxon>
        <taxon>Pangasianodon</taxon>
    </lineage>
</organism>
<dbReference type="InterPro" id="IPR006612">
    <property type="entry name" value="THAP_Znf"/>
</dbReference>
<dbReference type="SUPFAM" id="SSF57716">
    <property type="entry name" value="Glucocorticoid receptor-like (DNA-binding domain)"/>
    <property type="match status" value="1"/>
</dbReference>
<dbReference type="GO" id="GO:0005634">
    <property type="term" value="C:nucleus"/>
    <property type="evidence" value="ECO:0007669"/>
    <property type="project" value="TreeGrafter"/>
</dbReference>
<dbReference type="AlphaFoldDB" id="A0A5N5JK53"/>
<evidence type="ECO:0000313" key="10">
    <source>
        <dbReference type="Proteomes" id="UP000327468"/>
    </source>
</evidence>
<dbReference type="EMBL" id="VFJC01000030">
    <property type="protein sequence ID" value="KAB5517715.1"/>
    <property type="molecule type" value="Genomic_DNA"/>
</dbReference>
<dbReference type="Proteomes" id="UP000327468">
    <property type="component" value="Chromosome 29"/>
</dbReference>
<evidence type="ECO:0000256" key="5">
    <source>
        <dbReference type="PROSITE-ProRule" id="PRU00309"/>
    </source>
</evidence>
<dbReference type="SMART" id="SM00692">
    <property type="entry name" value="DM3"/>
    <property type="match status" value="1"/>
</dbReference>
<evidence type="ECO:0000256" key="6">
    <source>
        <dbReference type="SAM" id="Coils"/>
    </source>
</evidence>
<feature type="compositionally biased region" description="Basic and acidic residues" evidence="7">
    <location>
        <begin position="346"/>
        <end position="358"/>
    </location>
</feature>
<accession>A0A5N5JK53</accession>
<feature type="compositionally biased region" description="Basic and acidic residues" evidence="7">
    <location>
        <begin position="265"/>
        <end position="275"/>
    </location>
</feature>
<dbReference type="SMART" id="SM00980">
    <property type="entry name" value="THAP"/>
    <property type="match status" value="1"/>
</dbReference>
<feature type="region of interest" description="Disordered" evidence="7">
    <location>
        <begin position="155"/>
        <end position="197"/>
    </location>
</feature>
<gene>
    <name evidence="9" type="ORF">PHYPO_G00170410</name>
</gene>
<sequence>MPRHCSATGCKSRDNKEARLAGVTFHRLPKKGNPRRTTWIVNARRKGPGGKGLWEPQSDYIYFCSKHFTPDSFELSGVSGYRRLKDDAVPMLVEIPSGQKGKSSRGRGKTQNEDRQLSTTTRTDKESSDSKEAQIKVALVHIVGDEEAETIKIAKEEHKNEKTPPLSLPLQEAAPDQPTEIPSTPPSPSRYMRRLPPPPGFYLAKEHSYAQLCPLEWRKRYEKATDNLEKALRLLRAARRRENRLRLTLLRLQESRLKQTLSQIQDRRKESHESQGRSSHGRQTGKLARSGQDRGLEGMEENEMEGTGEEMELLTDESWRKERAAKLRDGVEDEEGCCFYCGRGREDEETKEGRDQVGSHRSTALQSRRGRGRNNVFRDTMRNTDESKGQSKPPVRQTISPDQLTLLHSEPEMLLQMHALSGPTQSTATFQEVTSSPQLQQLHLLQPDLGLLHPDASTTDISVSQSEDGGGGMCHVFLVPMSSSTKEKSGSGVEGSIQKTQSILVAEETFQHVVSEPGDGLNIQSDDMELSHSGLRDNQNEQQTNVRATLVGGDVTQRLKEHLEGFQLQLSSEFID</sequence>
<keyword evidence="6" id="KW-0175">Coiled coil</keyword>